<dbReference type="SUPFAM" id="SSF81665">
    <property type="entry name" value="Calcium ATPase, transmembrane domain M"/>
    <property type="match status" value="1"/>
</dbReference>
<feature type="transmembrane region" description="Helical" evidence="10">
    <location>
        <begin position="716"/>
        <end position="734"/>
    </location>
</feature>
<dbReference type="InterPro" id="IPR023299">
    <property type="entry name" value="ATPase_P-typ_cyto_dom_N"/>
</dbReference>
<dbReference type="PANTHER" id="PTHR43520">
    <property type="entry name" value="ATP7, ISOFORM B"/>
    <property type="match status" value="1"/>
</dbReference>
<dbReference type="InterPro" id="IPR017969">
    <property type="entry name" value="Heavy-metal-associated_CS"/>
</dbReference>
<dbReference type="PANTHER" id="PTHR43520:SF8">
    <property type="entry name" value="P-TYPE CU(+) TRANSPORTER"/>
    <property type="match status" value="1"/>
</dbReference>
<dbReference type="SUPFAM" id="SSF55008">
    <property type="entry name" value="HMA, heavy metal-associated domain"/>
    <property type="match status" value="1"/>
</dbReference>
<dbReference type="NCBIfam" id="TIGR01525">
    <property type="entry name" value="ATPase-IB_hvy"/>
    <property type="match status" value="1"/>
</dbReference>
<dbReference type="InterPro" id="IPR000579">
    <property type="entry name" value="Cation-trans_P-type_ATPase_A/B"/>
</dbReference>
<evidence type="ECO:0000256" key="6">
    <source>
        <dbReference type="ARBA" id="ARBA00022840"/>
    </source>
</evidence>
<dbReference type="Pfam" id="PF00702">
    <property type="entry name" value="Hydrolase"/>
    <property type="match status" value="1"/>
</dbReference>
<dbReference type="InterPro" id="IPR023298">
    <property type="entry name" value="ATPase_P-typ_TM_dom_sf"/>
</dbReference>
<keyword evidence="5 10" id="KW-0547">Nucleotide-binding</keyword>
<proteinExistence type="inferred from homology"/>
<dbReference type="PROSITE" id="PS00154">
    <property type="entry name" value="ATPASE_E1_E2"/>
    <property type="match status" value="1"/>
</dbReference>
<dbReference type="Gene3D" id="3.30.70.100">
    <property type="match status" value="1"/>
</dbReference>
<feature type="transmembrane region" description="Helical" evidence="10">
    <location>
        <begin position="355"/>
        <end position="377"/>
    </location>
</feature>
<name>A0ABX1J2E8_9PSEU</name>
<evidence type="ECO:0000256" key="5">
    <source>
        <dbReference type="ARBA" id="ARBA00022741"/>
    </source>
</evidence>
<feature type="transmembrane region" description="Helical" evidence="10">
    <location>
        <begin position="124"/>
        <end position="142"/>
    </location>
</feature>
<gene>
    <name evidence="12" type="ORF">HFP15_06470</name>
</gene>
<dbReference type="Gene3D" id="3.40.1110.10">
    <property type="entry name" value="Calcium-transporting ATPase, cytoplasmic domain N"/>
    <property type="match status" value="1"/>
</dbReference>
<keyword evidence="8 10" id="KW-1133">Transmembrane helix</keyword>
<dbReference type="Gene3D" id="2.70.150.10">
    <property type="entry name" value="Calcium-transporting ATPase, cytoplasmic transduction domain A"/>
    <property type="match status" value="1"/>
</dbReference>
<keyword evidence="3 10" id="KW-0812">Transmembrane</keyword>
<dbReference type="InterPro" id="IPR044492">
    <property type="entry name" value="P_typ_ATPase_HD_dom"/>
</dbReference>
<dbReference type="InterPro" id="IPR059000">
    <property type="entry name" value="ATPase_P-type_domA"/>
</dbReference>
<dbReference type="InterPro" id="IPR023214">
    <property type="entry name" value="HAD_sf"/>
</dbReference>
<comment type="subcellular location">
    <subcellularLocation>
        <location evidence="1">Cell membrane</location>
        <topology evidence="1">Multi-pass membrane protein</topology>
    </subcellularLocation>
</comment>
<dbReference type="PROSITE" id="PS01047">
    <property type="entry name" value="HMA_1"/>
    <property type="match status" value="1"/>
</dbReference>
<dbReference type="Gene3D" id="3.40.50.1000">
    <property type="entry name" value="HAD superfamily/HAD-like"/>
    <property type="match status" value="1"/>
</dbReference>
<evidence type="ECO:0000313" key="13">
    <source>
        <dbReference type="Proteomes" id="UP000715441"/>
    </source>
</evidence>
<feature type="transmembrane region" description="Helical" evidence="10">
    <location>
        <begin position="202"/>
        <end position="220"/>
    </location>
</feature>
<dbReference type="InterPro" id="IPR001757">
    <property type="entry name" value="P_typ_ATPase"/>
</dbReference>
<evidence type="ECO:0000256" key="1">
    <source>
        <dbReference type="ARBA" id="ARBA00004651"/>
    </source>
</evidence>
<protein>
    <submittedName>
        <fullName evidence="12">Copper-translocating P-type ATPase</fullName>
    </submittedName>
</protein>
<dbReference type="InterPro" id="IPR018303">
    <property type="entry name" value="ATPase_P-typ_P_site"/>
</dbReference>
<evidence type="ECO:0000313" key="12">
    <source>
        <dbReference type="EMBL" id="NKQ52520.1"/>
    </source>
</evidence>
<dbReference type="InterPro" id="IPR027256">
    <property type="entry name" value="P-typ_ATPase_IB"/>
</dbReference>
<keyword evidence="4 10" id="KW-0479">Metal-binding</keyword>
<feature type="transmembrane region" description="Helical" evidence="10">
    <location>
        <begin position="694"/>
        <end position="710"/>
    </location>
</feature>
<dbReference type="CDD" id="cd00371">
    <property type="entry name" value="HMA"/>
    <property type="match status" value="1"/>
</dbReference>
<dbReference type="InterPro" id="IPR008250">
    <property type="entry name" value="ATPase_P-typ_transduc_dom_A_sf"/>
</dbReference>
<comment type="similarity">
    <text evidence="2 10">Belongs to the cation transport ATPase (P-type) (TC 3.A.3) family. Type IB subfamily.</text>
</comment>
<dbReference type="EMBL" id="JAAXLS010000002">
    <property type="protein sequence ID" value="NKQ52520.1"/>
    <property type="molecule type" value="Genomic_DNA"/>
</dbReference>
<dbReference type="CDD" id="cd02094">
    <property type="entry name" value="P-type_ATPase_Cu-like"/>
    <property type="match status" value="1"/>
</dbReference>
<evidence type="ECO:0000256" key="2">
    <source>
        <dbReference type="ARBA" id="ARBA00006024"/>
    </source>
</evidence>
<evidence type="ECO:0000256" key="9">
    <source>
        <dbReference type="ARBA" id="ARBA00023136"/>
    </source>
</evidence>
<dbReference type="InterPro" id="IPR036163">
    <property type="entry name" value="HMA_dom_sf"/>
</dbReference>
<dbReference type="SUPFAM" id="SSF56784">
    <property type="entry name" value="HAD-like"/>
    <property type="match status" value="1"/>
</dbReference>
<evidence type="ECO:0000256" key="4">
    <source>
        <dbReference type="ARBA" id="ARBA00022723"/>
    </source>
</evidence>
<keyword evidence="9 10" id="KW-0472">Membrane</keyword>
<dbReference type="PROSITE" id="PS50846">
    <property type="entry name" value="HMA_2"/>
    <property type="match status" value="1"/>
</dbReference>
<dbReference type="Pfam" id="PF00122">
    <property type="entry name" value="E1-E2_ATPase"/>
    <property type="match status" value="1"/>
</dbReference>
<organism evidence="12 13">
    <name type="scientific">Amycolatopsis acididurans</name>
    <dbReference type="NCBI Taxonomy" id="2724524"/>
    <lineage>
        <taxon>Bacteria</taxon>
        <taxon>Bacillati</taxon>
        <taxon>Actinomycetota</taxon>
        <taxon>Actinomycetes</taxon>
        <taxon>Pseudonocardiales</taxon>
        <taxon>Pseudonocardiaceae</taxon>
        <taxon>Amycolatopsis</taxon>
    </lineage>
</organism>
<keyword evidence="7" id="KW-1278">Translocase</keyword>
<dbReference type="PRINTS" id="PR00119">
    <property type="entry name" value="CATATPASE"/>
</dbReference>
<evidence type="ECO:0000256" key="10">
    <source>
        <dbReference type="RuleBase" id="RU362081"/>
    </source>
</evidence>
<dbReference type="RefSeq" id="WP_168512396.1">
    <property type="nucleotide sequence ID" value="NZ_JAAXLS010000002.1"/>
</dbReference>
<comment type="caution">
    <text evidence="12">The sequence shown here is derived from an EMBL/GenBank/DDBJ whole genome shotgun (WGS) entry which is preliminary data.</text>
</comment>
<dbReference type="SFLD" id="SFLDF00027">
    <property type="entry name" value="p-type_atpase"/>
    <property type="match status" value="1"/>
</dbReference>
<dbReference type="PRINTS" id="PR00940">
    <property type="entry name" value="CATPATPASEA"/>
</dbReference>
<dbReference type="InterPro" id="IPR036412">
    <property type="entry name" value="HAD-like_sf"/>
</dbReference>
<dbReference type="SFLD" id="SFLDS00003">
    <property type="entry name" value="Haloacid_Dehalogenase"/>
    <property type="match status" value="1"/>
</dbReference>
<evidence type="ECO:0000256" key="8">
    <source>
        <dbReference type="ARBA" id="ARBA00022989"/>
    </source>
</evidence>
<keyword evidence="6 10" id="KW-0067">ATP-binding</keyword>
<feature type="domain" description="HMA" evidence="11">
    <location>
        <begin position="8"/>
        <end position="72"/>
    </location>
</feature>
<feature type="transmembrane region" description="Helical" evidence="10">
    <location>
        <begin position="162"/>
        <end position="182"/>
    </location>
</feature>
<evidence type="ECO:0000259" key="11">
    <source>
        <dbReference type="PROSITE" id="PS50846"/>
    </source>
</evidence>
<dbReference type="NCBIfam" id="TIGR01511">
    <property type="entry name" value="ATPase-IB1_Cu"/>
    <property type="match status" value="1"/>
</dbReference>
<accession>A0ABX1J2E8</accession>
<dbReference type="Pfam" id="PF00403">
    <property type="entry name" value="HMA"/>
    <property type="match status" value="1"/>
</dbReference>
<keyword evidence="10" id="KW-1003">Cell membrane</keyword>
<dbReference type="NCBIfam" id="TIGR01494">
    <property type="entry name" value="ATPase_P-type"/>
    <property type="match status" value="1"/>
</dbReference>
<dbReference type="Proteomes" id="UP000715441">
    <property type="component" value="Unassembled WGS sequence"/>
</dbReference>
<sequence length="743" mass="76990">MTSAVEHEPVELAIGGMTCAACAARVERKLNKLDGVRAQVNFATERARIETDAPVRLDVLVEQVEAAGYTAKPVRRGRPDTDDDEASRHVRELWRRLAVALLLGAPMADLSFTLALVPSLRFTGWQWVVLALTAPVVIWCAWPFHHKAYTAARHGGSSMDTLVSLGIIAATCWSVYTMFGHGGADQPTDGVWGLVLRPGGSIYLDVAVGVTIFVLAGRLFEARAKRAAGGALRALAALGAKDVAVVRDDGTEERVPIERLRTGDLFMARPGETIATDGQVEAGACAIDTSSMTGESIPAEAGPGDQVLGGTVALGGRLIIRASRVGADTHLAQLVRLVERAQTDKAAVQRLADRVSGVFVPVVIALALATFGAWLFASGSPERAFSAGLAVLIIACPCALGLATPTALLVASGRGAQLGVFLKSQQALESARVIDTVVLDKTGTLTTGEVAVTGVRASADTTPEAALRLAGAVERASEHVIAKAIVAACGAVPAVGDFRALPGLGAQGTVDGQHVLVGSVRLLADNGITLPADLDEARAEWEGAGRTTVAVAREGAAIALIAVGDTVRPRAAEAMRDLAELGLRTVMLTGDNAATARAVAAEVGIDEVLAEVLPADKAAAIEELRAAGRTVAMVGDGVNDAPALARSDLGLALVTGTDVALGAADVILVRTELDVVPRAIRLARATLRTIRGNLWWAFGYNVAALPIAAAGLLNPLIAGAAMALSSLFVVSNSLRLRRFSASR</sequence>
<keyword evidence="13" id="KW-1185">Reference proteome</keyword>
<evidence type="ECO:0000256" key="3">
    <source>
        <dbReference type="ARBA" id="ARBA00022692"/>
    </source>
</evidence>
<reference evidence="12 13" key="1">
    <citation type="submission" date="2020-04" db="EMBL/GenBank/DDBJ databases">
        <title>Novel species.</title>
        <authorList>
            <person name="Teo W.F.A."/>
            <person name="Lipun K."/>
            <person name="Srisuk N."/>
            <person name="Duangmal K."/>
        </authorList>
    </citation>
    <scope>NUCLEOTIDE SEQUENCE [LARGE SCALE GENOMIC DNA]</scope>
    <source>
        <strain evidence="12 13">K13G38</strain>
    </source>
</reference>
<dbReference type="SUPFAM" id="SSF81653">
    <property type="entry name" value="Calcium ATPase, transduction domain A"/>
    <property type="match status" value="1"/>
</dbReference>
<feature type="transmembrane region" description="Helical" evidence="10">
    <location>
        <begin position="389"/>
        <end position="411"/>
    </location>
</feature>
<dbReference type="InterPro" id="IPR006121">
    <property type="entry name" value="HMA_dom"/>
</dbReference>
<evidence type="ECO:0000256" key="7">
    <source>
        <dbReference type="ARBA" id="ARBA00022967"/>
    </source>
</evidence>
<dbReference type="SFLD" id="SFLDG00002">
    <property type="entry name" value="C1.7:_P-type_atpase_like"/>
    <property type="match status" value="1"/>
</dbReference>
<feature type="transmembrane region" description="Helical" evidence="10">
    <location>
        <begin position="97"/>
        <end position="118"/>
    </location>
</feature>